<keyword evidence="1" id="KW-0802">TPR repeat</keyword>
<evidence type="ECO:0000313" key="3">
    <source>
        <dbReference type="EMBL" id="MBB5873573.1"/>
    </source>
</evidence>
<evidence type="ECO:0000259" key="2">
    <source>
        <dbReference type="Pfam" id="PF12770"/>
    </source>
</evidence>
<protein>
    <submittedName>
        <fullName evidence="3">Tetratricopeptide (TPR) repeat protein</fullName>
    </submittedName>
</protein>
<keyword evidence="4" id="KW-1185">Reference proteome</keyword>
<sequence length="1051" mass="112976">MLWIGRSHQPGGSGVTLDLRLDREADSLTATVALPPLPVGAWERESIRWYLEDFREFPADPAPAVAAASAALIERLGGELFTGIFDGDPAAREIWSSARADIAGLDWEIDADLAGSVPIPFEMLRDPGSGIRPALAARSFAHTVRRPDPAPVTVLSGPLRILLVVARPHADLDVPFRSIAGRLIRHAAGGGPRIDVLRPPTFAALSRRLEAAAASGQPYHLVHFDGHGLIGPTGGDPEGYAVFEQPGAPGNRRLVSGAQLGEALSTHGVEALVLNACSSGRSESSRDGTGYTSLARRCLDAGVKAVVAMRYDIYVSTATTFVTTLYDLLFQGRTLGHAASVARAGLAADEAYGEWLVPVILQAAPVAVTADDRPAPAAAAPVFVGRDDLTISIDRAFDTGNAIVLWGAAGVGKSALAEDFAEWYRSSRGVDGPLHRGSFGAEPEAGFAEPAADAPAIWIWDGLERTASWPEADRRALADRIAALAGGPVRLLLTSRDRAAWLPATVRRLQVRPLSPAESDELAGVWSPADRAFCQGHPAAIRLLTSGAAPPVADLGTGRVTADPSGAASRALAGLPAAQRSALTLLLPFRDVVSAHHLIRMHRALQLPSDLTYAEAAAILDRVADLGWFTRLDGEHYGPHPFLRHALHQLVTAGQGTPEVIEEAYCRSVALFGHGLFWAYNLGNRDTLNIIALEERNLVHAFELAFTRGRADELLGPLQALRMLYEQGHRLDAWYAMAERLQPVLLDPATLLPQPEVNFVDVSLRGVLLDYADALAARRGDPIARGGIAAARRDLIAGDLDGDDDLRQVALRSQAIQLLRDGSVDDIRRAVDLAHRISDTALEASALIDLGHAYRNDGDFDRARVCLEEALDLGPDSDTRHRARVFDGLGALMLSRFDQIVEENLDAIGEQVRRDGIEGRFTVPVTEEQAACLRSAYGYYQAALRWQGHEDRATVASLHHQLGGIAGMMALWAEADTHFRTAIAGHDEAGAVLRSAQSRGDFANHLIQRGQRYAEALLYARTAERDLLSLGDAPPALLKRARALVEELETY</sequence>
<dbReference type="SUPFAM" id="SSF48452">
    <property type="entry name" value="TPR-like"/>
    <property type="match status" value="1"/>
</dbReference>
<dbReference type="PROSITE" id="PS50005">
    <property type="entry name" value="TPR"/>
    <property type="match status" value="1"/>
</dbReference>
<dbReference type="Gene3D" id="1.25.40.10">
    <property type="entry name" value="Tetratricopeptide repeat domain"/>
    <property type="match status" value="1"/>
</dbReference>
<dbReference type="SUPFAM" id="SSF52540">
    <property type="entry name" value="P-loop containing nucleoside triphosphate hydrolases"/>
    <property type="match status" value="1"/>
</dbReference>
<feature type="domain" description="CHAT" evidence="2">
    <location>
        <begin position="119"/>
        <end position="350"/>
    </location>
</feature>
<evidence type="ECO:0000313" key="4">
    <source>
        <dbReference type="Proteomes" id="UP000587527"/>
    </source>
</evidence>
<dbReference type="Pfam" id="PF12770">
    <property type="entry name" value="CHAT"/>
    <property type="match status" value="1"/>
</dbReference>
<dbReference type="AlphaFoldDB" id="A0A841C360"/>
<feature type="repeat" description="TPR" evidence="1">
    <location>
        <begin position="844"/>
        <end position="877"/>
    </location>
</feature>
<dbReference type="RefSeq" id="WP_184844956.1">
    <property type="nucleotide sequence ID" value="NZ_JACHMN010000003.1"/>
</dbReference>
<comment type="caution">
    <text evidence="3">The sequence shown here is derived from an EMBL/GenBank/DDBJ whole genome shotgun (WGS) entry which is preliminary data.</text>
</comment>
<dbReference type="InterPro" id="IPR024983">
    <property type="entry name" value="CHAT_dom"/>
</dbReference>
<dbReference type="EMBL" id="JACHMN010000003">
    <property type="protein sequence ID" value="MBB5873573.1"/>
    <property type="molecule type" value="Genomic_DNA"/>
</dbReference>
<reference evidence="3 4" key="1">
    <citation type="submission" date="2020-08" db="EMBL/GenBank/DDBJ databases">
        <title>Sequencing the genomes of 1000 actinobacteria strains.</title>
        <authorList>
            <person name="Klenk H.-P."/>
        </authorList>
    </citation>
    <scope>NUCLEOTIDE SEQUENCE [LARGE SCALE GENOMIC DNA]</scope>
    <source>
        <strain evidence="3 4">DSM 45362</strain>
    </source>
</reference>
<dbReference type="InterPro" id="IPR027417">
    <property type="entry name" value="P-loop_NTPase"/>
</dbReference>
<accession>A0A841C360</accession>
<dbReference type="PROSITE" id="PS50293">
    <property type="entry name" value="TPR_REGION"/>
    <property type="match status" value="1"/>
</dbReference>
<evidence type="ECO:0000256" key="1">
    <source>
        <dbReference type="PROSITE-ProRule" id="PRU00339"/>
    </source>
</evidence>
<gene>
    <name evidence="3" type="ORF">F4553_007007</name>
</gene>
<name>A0A841C360_9ACTN</name>
<dbReference type="Proteomes" id="UP000587527">
    <property type="component" value="Unassembled WGS sequence"/>
</dbReference>
<dbReference type="SMART" id="SM00028">
    <property type="entry name" value="TPR"/>
    <property type="match status" value="1"/>
</dbReference>
<proteinExistence type="predicted"/>
<organism evidence="3 4">
    <name type="scientific">Allocatelliglobosispora scoriae</name>
    <dbReference type="NCBI Taxonomy" id="643052"/>
    <lineage>
        <taxon>Bacteria</taxon>
        <taxon>Bacillati</taxon>
        <taxon>Actinomycetota</taxon>
        <taxon>Actinomycetes</taxon>
        <taxon>Micromonosporales</taxon>
        <taxon>Micromonosporaceae</taxon>
        <taxon>Allocatelliglobosispora</taxon>
    </lineage>
</organism>
<dbReference type="InterPro" id="IPR011990">
    <property type="entry name" value="TPR-like_helical_dom_sf"/>
</dbReference>
<dbReference type="InterPro" id="IPR019734">
    <property type="entry name" value="TPR_rpt"/>
</dbReference>